<dbReference type="Proteomes" id="UP000297299">
    <property type="component" value="Unassembled WGS sequence"/>
</dbReference>
<dbReference type="OrthoDB" id="3546385at2759"/>
<dbReference type="InterPro" id="IPR045518">
    <property type="entry name" value="2EXR"/>
</dbReference>
<dbReference type="AlphaFoldDB" id="A0A4Y8CW26"/>
<feature type="domain" description="2EXR" evidence="1">
    <location>
        <begin position="70"/>
        <end position="144"/>
    </location>
</feature>
<proteinExistence type="predicted"/>
<name>A0A4Y8CW26_9HELO</name>
<reference evidence="2 3" key="1">
    <citation type="submission" date="2017-11" db="EMBL/GenBank/DDBJ databases">
        <title>Comparative genomics of Botrytis spp.</title>
        <authorList>
            <person name="Valero-Jimenez C.A."/>
            <person name="Tapia P."/>
            <person name="Veloso J."/>
            <person name="Silva-Moreno E."/>
            <person name="Staats M."/>
            <person name="Valdes J.H."/>
            <person name="Van Kan J.A.L."/>
        </authorList>
    </citation>
    <scope>NUCLEOTIDE SEQUENCE [LARGE SCALE GENOMIC DNA]</scope>
    <source>
        <strain evidence="2 3">MUCL2830</strain>
    </source>
</reference>
<organism evidence="2 3">
    <name type="scientific">Botryotinia calthae</name>
    <dbReference type="NCBI Taxonomy" id="38488"/>
    <lineage>
        <taxon>Eukaryota</taxon>
        <taxon>Fungi</taxon>
        <taxon>Dikarya</taxon>
        <taxon>Ascomycota</taxon>
        <taxon>Pezizomycotina</taxon>
        <taxon>Leotiomycetes</taxon>
        <taxon>Helotiales</taxon>
        <taxon>Sclerotiniaceae</taxon>
        <taxon>Botryotinia</taxon>
    </lineage>
</organism>
<evidence type="ECO:0000313" key="2">
    <source>
        <dbReference type="EMBL" id="TEY50418.1"/>
    </source>
</evidence>
<evidence type="ECO:0000259" key="1">
    <source>
        <dbReference type="Pfam" id="PF20150"/>
    </source>
</evidence>
<accession>A0A4Y8CW26</accession>
<keyword evidence="3" id="KW-1185">Reference proteome</keyword>
<evidence type="ECO:0000313" key="3">
    <source>
        <dbReference type="Proteomes" id="UP000297299"/>
    </source>
</evidence>
<protein>
    <recommendedName>
        <fullName evidence="1">2EXR domain-containing protein</fullName>
    </recommendedName>
</protein>
<comment type="caution">
    <text evidence="2">The sequence shown here is derived from an EMBL/GenBank/DDBJ whole genome shotgun (WGS) entry which is preliminary data.</text>
</comment>
<gene>
    <name evidence="2" type="ORF">BOTCAL_0277g00160</name>
</gene>
<dbReference type="Pfam" id="PF20150">
    <property type="entry name" value="2EXR"/>
    <property type="match status" value="1"/>
</dbReference>
<sequence length="220" mass="24171">MEESITKQMSCISFGETQANVQVGKLDTTEVPKAIDSERIGNDRIEAFLCLVALHPNFLALVAATPIRLLFGTLLSELQVKIWNIAAREVPRLVEITARGNFQGHTPALLGVSLMARELALEVYDALRPRSRQPVYFNPGNDTLVFSIVTFANPFPHGYPSFGIIGSHPTPSNFDLGEILASKGIKSFAFKIDGQILSRIPRLRLHSVAMSTERINLSGV</sequence>
<dbReference type="EMBL" id="PHWZ01000276">
    <property type="protein sequence ID" value="TEY50418.1"/>
    <property type="molecule type" value="Genomic_DNA"/>
</dbReference>